<protein>
    <submittedName>
        <fullName evidence="4">4'-phosphopantetheinyl transferase superfamily protein</fullName>
    </submittedName>
</protein>
<dbReference type="InterPro" id="IPR037143">
    <property type="entry name" value="4-PPantetheinyl_Trfase_dom_sf"/>
</dbReference>
<keyword evidence="5" id="KW-1185">Reference proteome</keyword>
<reference evidence="4" key="1">
    <citation type="submission" date="2022-09" db="EMBL/GenBank/DDBJ databases">
        <title>Aureispira anguillicida sp. nov., isolated from Leptocephalus of Japanese eel Anguilla japonica.</title>
        <authorList>
            <person name="Yuasa K."/>
            <person name="Mekata T."/>
            <person name="Ikunari K."/>
        </authorList>
    </citation>
    <scope>NUCLEOTIDE SEQUENCE</scope>
    <source>
        <strain evidence="4">EL160426</strain>
    </source>
</reference>
<dbReference type="KEGG" id="aup:AsAng_0018510"/>
<dbReference type="PANTHER" id="PTHR12215">
    <property type="entry name" value="PHOSPHOPANTETHEINE TRANSFERASE"/>
    <property type="match status" value="1"/>
</dbReference>
<dbReference type="Pfam" id="PF01648">
    <property type="entry name" value="ACPS"/>
    <property type="match status" value="1"/>
</dbReference>
<evidence type="ECO:0000256" key="1">
    <source>
        <dbReference type="ARBA" id="ARBA00010990"/>
    </source>
</evidence>
<evidence type="ECO:0000256" key="2">
    <source>
        <dbReference type="ARBA" id="ARBA00022679"/>
    </source>
</evidence>
<evidence type="ECO:0000313" key="4">
    <source>
        <dbReference type="EMBL" id="BDS11140.1"/>
    </source>
</evidence>
<accession>A0A916DSE7</accession>
<feature type="domain" description="4'-phosphopantetheinyl transferase" evidence="3">
    <location>
        <begin position="103"/>
        <end position="165"/>
    </location>
</feature>
<organism evidence="4 5">
    <name type="scientific">Aureispira anguillae</name>
    <dbReference type="NCBI Taxonomy" id="2864201"/>
    <lineage>
        <taxon>Bacteria</taxon>
        <taxon>Pseudomonadati</taxon>
        <taxon>Bacteroidota</taxon>
        <taxon>Saprospiria</taxon>
        <taxon>Saprospirales</taxon>
        <taxon>Saprospiraceae</taxon>
        <taxon>Aureispira</taxon>
    </lineage>
</organism>
<dbReference type="RefSeq" id="WP_264792345.1">
    <property type="nucleotide sequence ID" value="NZ_AP026867.1"/>
</dbReference>
<dbReference type="InterPro" id="IPR008278">
    <property type="entry name" value="4-PPantetheinyl_Trfase_dom"/>
</dbReference>
<proteinExistence type="inferred from homology"/>
<dbReference type="GO" id="GO:0005829">
    <property type="term" value="C:cytosol"/>
    <property type="evidence" value="ECO:0007669"/>
    <property type="project" value="TreeGrafter"/>
</dbReference>
<name>A0A916DSE7_9BACT</name>
<evidence type="ECO:0000313" key="5">
    <source>
        <dbReference type="Proteomes" id="UP001060919"/>
    </source>
</evidence>
<dbReference type="EMBL" id="AP026867">
    <property type="protein sequence ID" value="BDS11140.1"/>
    <property type="molecule type" value="Genomic_DNA"/>
</dbReference>
<dbReference type="GO" id="GO:0008897">
    <property type="term" value="F:holo-[acyl-carrier-protein] synthase activity"/>
    <property type="evidence" value="ECO:0007669"/>
    <property type="project" value="InterPro"/>
</dbReference>
<evidence type="ECO:0000259" key="3">
    <source>
        <dbReference type="Pfam" id="PF01648"/>
    </source>
</evidence>
<dbReference type="AlphaFoldDB" id="A0A916DSE7"/>
<dbReference type="GO" id="GO:0019878">
    <property type="term" value="P:lysine biosynthetic process via aminoadipic acid"/>
    <property type="evidence" value="ECO:0007669"/>
    <property type="project" value="TreeGrafter"/>
</dbReference>
<comment type="similarity">
    <text evidence="1">Belongs to the P-Pant transferase superfamily. Gsp/Sfp/HetI/AcpT family.</text>
</comment>
<dbReference type="InterPro" id="IPR050559">
    <property type="entry name" value="P-Pant_transferase_sf"/>
</dbReference>
<dbReference type="Gene3D" id="3.90.470.20">
    <property type="entry name" value="4'-phosphopantetheinyl transferase domain"/>
    <property type="match status" value="2"/>
</dbReference>
<sequence>MLTIYYINSLDVQKEIALDLLLGYLPMSFKERALRYRSKQDAYNFVIGRLFLKKALQESNLPLGGLETIYYNEEEKPLMEGLSFSISHSNDLVACAFASGGNIGLDVEFPRAINRKHFRHCFNEKEWRKIQEDTTMHTFYTYWTQKEAILKANGLGLGHLLDIQIESDVLAYMNNSSTNWHLKSIRFEGEEAYGCLCTDLVGEITTQKMELEELLF</sequence>
<keyword evidence="2 4" id="KW-0808">Transferase</keyword>
<dbReference type="PANTHER" id="PTHR12215:SF10">
    <property type="entry name" value="L-AMINOADIPATE-SEMIALDEHYDE DEHYDROGENASE-PHOSPHOPANTETHEINYL TRANSFERASE"/>
    <property type="match status" value="1"/>
</dbReference>
<gene>
    <name evidence="4" type="ORF">AsAng_0018510</name>
</gene>
<dbReference type="SUPFAM" id="SSF56214">
    <property type="entry name" value="4'-phosphopantetheinyl transferase"/>
    <property type="match status" value="2"/>
</dbReference>
<dbReference type="Proteomes" id="UP001060919">
    <property type="component" value="Chromosome"/>
</dbReference>
<dbReference type="GO" id="GO:0000287">
    <property type="term" value="F:magnesium ion binding"/>
    <property type="evidence" value="ECO:0007669"/>
    <property type="project" value="InterPro"/>
</dbReference>